<dbReference type="InterPro" id="IPR004117">
    <property type="entry name" value="7tm6_olfct_rcpt"/>
</dbReference>
<keyword evidence="12" id="KW-1185">Reference proteome</keyword>
<evidence type="ECO:0000256" key="7">
    <source>
        <dbReference type="ARBA" id="ARBA00023136"/>
    </source>
</evidence>
<evidence type="ECO:0000256" key="4">
    <source>
        <dbReference type="ARBA" id="ARBA00022692"/>
    </source>
</evidence>
<keyword evidence="2" id="KW-1003">Cell membrane</keyword>
<comment type="similarity">
    <text evidence="10">Belongs to the insect chemoreceptor superfamily. Heteromeric odorant receptor channel (TC 1.A.69) family.</text>
</comment>
<keyword evidence="5 10" id="KW-0552">Olfaction</keyword>
<evidence type="ECO:0000256" key="2">
    <source>
        <dbReference type="ARBA" id="ARBA00022475"/>
    </source>
</evidence>
<evidence type="ECO:0000256" key="5">
    <source>
        <dbReference type="ARBA" id="ARBA00022725"/>
    </source>
</evidence>
<gene>
    <name evidence="11" type="ORF">PUN28_013910</name>
</gene>
<evidence type="ECO:0000256" key="9">
    <source>
        <dbReference type="ARBA" id="ARBA00023224"/>
    </source>
</evidence>
<dbReference type="GO" id="GO:0004984">
    <property type="term" value="F:olfactory receptor activity"/>
    <property type="evidence" value="ECO:0007669"/>
    <property type="project" value="InterPro"/>
</dbReference>
<comment type="caution">
    <text evidence="11">The sequence shown here is derived from an EMBL/GenBank/DDBJ whole genome shotgun (WGS) entry which is preliminary data.</text>
</comment>
<evidence type="ECO:0000313" key="11">
    <source>
        <dbReference type="EMBL" id="KAL0110644.1"/>
    </source>
</evidence>
<proteinExistence type="inferred from homology"/>
<keyword evidence="4 10" id="KW-0812">Transmembrane</keyword>
<keyword evidence="6 10" id="KW-1133">Transmembrane helix</keyword>
<evidence type="ECO:0000256" key="8">
    <source>
        <dbReference type="ARBA" id="ARBA00023170"/>
    </source>
</evidence>
<keyword evidence="9 10" id="KW-0807">Transducer</keyword>
<evidence type="ECO:0000256" key="6">
    <source>
        <dbReference type="ARBA" id="ARBA00022989"/>
    </source>
</evidence>
<dbReference type="PANTHER" id="PTHR21137:SF35">
    <property type="entry name" value="ODORANT RECEPTOR 19A-RELATED"/>
    <property type="match status" value="1"/>
</dbReference>
<dbReference type="GO" id="GO:0005886">
    <property type="term" value="C:plasma membrane"/>
    <property type="evidence" value="ECO:0007669"/>
    <property type="project" value="UniProtKB-SubCell"/>
</dbReference>
<feature type="transmembrane region" description="Helical" evidence="10">
    <location>
        <begin position="260"/>
        <end position="281"/>
    </location>
</feature>
<name>A0AAW2F6W3_9HYME</name>
<dbReference type="AlphaFoldDB" id="A0AAW2F6W3"/>
<evidence type="ECO:0000313" key="12">
    <source>
        <dbReference type="Proteomes" id="UP001430953"/>
    </source>
</evidence>
<feature type="transmembrane region" description="Helical" evidence="10">
    <location>
        <begin position="195"/>
        <end position="214"/>
    </location>
</feature>
<feature type="transmembrane region" description="Helical" evidence="10">
    <location>
        <begin position="65"/>
        <end position="84"/>
    </location>
</feature>
<evidence type="ECO:0000256" key="1">
    <source>
        <dbReference type="ARBA" id="ARBA00004651"/>
    </source>
</evidence>
<dbReference type="Pfam" id="PF02949">
    <property type="entry name" value="7tm_6"/>
    <property type="match status" value="1"/>
</dbReference>
<dbReference type="Proteomes" id="UP001430953">
    <property type="component" value="Unassembled WGS sequence"/>
</dbReference>
<evidence type="ECO:0000256" key="10">
    <source>
        <dbReference type="RuleBase" id="RU351113"/>
    </source>
</evidence>
<keyword evidence="8 10" id="KW-0675">Receptor</keyword>
<dbReference type="EMBL" id="JADYXP020000014">
    <property type="protein sequence ID" value="KAL0110644.1"/>
    <property type="molecule type" value="Genomic_DNA"/>
</dbReference>
<accession>A0AAW2F6W3</accession>
<feature type="transmembrane region" description="Helical" evidence="10">
    <location>
        <begin position="360"/>
        <end position="385"/>
    </location>
</feature>
<dbReference type="GO" id="GO:0005549">
    <property type="term" value="F:odorant binding"/>
    <property type="evidence" value="ECO:0007669"/>
    <property type="project" value="InterPro"/>
</dbReference>
<dbReference type="PROSITE" id="PS51257">
    <property type="entry name" value="PROKAR_LIPOPROTEIN"/>
    <property type="match status" value="1"/>
</dbReference>
<keyword evidence="3 10" id="KW-0716">Sensory transduction</keyword>
<comment type="subcellular location">
    <subcellularLocation>
        <location evidence="1 10">Cell membrane</location>
        <topology evidence="1 10">Multi-pass membrane protein</topology>
    </subcellularLocation>
</comment>
<dbReference type="PANTHER" id="PTHR21137">
    <property type="entry name" value="ODORANT RECEPTOR"/>
    <property type="match status" value="1"/>
</dbReference>
<organism evidence="11 12">
    <name type="scientific">Cardiocondyla obscurior</name>
    <dbReference type="NCBI Taxonomy" id="286306"/>
    <lineage>
        <taxon>Eukaryota</taxon>
        <taxon>Metazoa</taxon>
        <taxon>Ecdysozoa</taxon>
        <taxon>Arthropoda</taxon>
        <taxon>Hexapoda</taxon>
        <taxon>Insecta</taxon>
        <taxon>Pterygota</taxon>
        <taxon>Neoptera</taxon>
        <taxon>Endopterygota</taxon>
        <taxon>Hymenoptera</taxon>
        <taxon>Apocrita</taxon>
        <taxon>Aculeata</taxon>
        <taxon>Formicoidea</taxon>
        <taxon>Formicidae</taxon>
        <taxon>Myrmicinae</taxon>
        <taxon>Cardiocondyla</taxon>
    </lineage>
</organism>
<keyword evidence="7 10" id="KW-0472">Membrane</keyword>
<evidence type="ECO:0000256" key="3">
    <source>
        <dbReference type="ARBA" id="ARBA00022606"/>
    </source>
</evidence>
<sequence length="394" mass="45793">MKTDQTYRKYQRFIQTLLALSGCSYMPTRFGKIAYYWSVFSLLVAIMYTMLSLHASYIHRHNLAIMMKYIGVATSALGTLLKVAKFMTNRDSMTLYHRTINDLFESEYMGNEKIQAIMFSSLPPITIIAYIYSMFILALMVTYVMPAYSAIFRGLYHWHLTTDYILPVTKGYGYFWTVPDSFWYHFHLLYETVELLLSCLVACGVDTAFGFYAYQFAAILDAMYFRLTNPLPTENFSDTLRTSVAKHQKLLLCRDILEHMYAPIVLWHIVSNAILLCALIYEVSSQPLSEFKIVYLCVSASYAMIKFLQTFSYAWHGTILTDAGEKLRKGLYFGEWHKSRLDRHVRTNVILMMMQKPMTIHAYFASVDMILFTNFVNTTVSYFFLMQSVGDKNE</sequence>
<protein>
    <recommendedName>
        <fullName evidence="10">Odorant receptor</fullName>
    </recommendedName>
</protein>
<feature type="transmembrane region" description="Helical" evidence="10">
    <location>
        <begin position="127"/>
        <end position="148"/>
    </location>
</feature>
<dbReference type="GO" id="GO:0007165">
    <property type="term" value="P:signal transduction"/>
    <property type="evidence" value="ECO:0007669"/>
    <property type="project" value="UniProtKB-KW"/>
</dbReference>
<feature type="transmembrane region" description="Helical" evidence="10">
    <location>
        <begin position="293"/>
        <end position="315"/>
    </location>
</feature>
<feature type="transmembrane region" description="Helical" evidence="10">
    <location>
        <begin position="34"/>
        <end position="53"/>
    </location>
</feature>
<reference evidence="11 12" key="1">
    <citation type="submission" date="2023-03" db="EMBL/GenBank/DDBJ databases">
        <title>High recombination rates correlate with genetic variation in Cardiocondyla obscurior ants.</title>
        <authorList>
            <person name="Errbii M."/>
        </authorList>
    </citation>
    <scope>NUCLEOTIDE SEQUENCE [LARGE SCALE GENOMIC DNA]</scope>
    <source>
        <strain evidence="11">Alpha-2009</strain>
        <tissue evidence="11">Whole body</tissue>
    </source>
</reference>